<protein>
    <submittedName>
        <fullName evidence="8">Solute carrier family 35 member A2</fullName>
    </submittedName>
</protein>
<reference evidence="9" key="3">
    <citation type="journal article" date="2014" name="Nature">
        <title>Elephant shark genome provides unique insights into gnathostome evolution.</title>
        <authorList>
            <consortium name="International Elephant Shark Genome Sequencing Consortium"/>
            <person name="Venkatesh B."/>
            <person name="Lee A.P."/>
            <person name="Ravi V."/>
            <person name="Maurya A.K."/>
            <person name="Lian M.M."/>
            <person name="Swann J.B."/>
            <person name="Ohta Y."/>
            <person name="Flajnik M.F."/>
            <person name="Sutoh Y."/>
            <person name="Kasahara M."/>
            <person name="Hoon S."/>
            <person name="Gangu V."/>
            <person name="Roy S.W."/>
            <person name="Irimia M."/>
            <person name="Korzh V."/>
            <person name="Kondrychyn I."/>
            <person name="Lim Z.W."/>
            <person name="Tay B.H."/>
            <person name="Tohari S."/>
            <person name="Kong K.W."/>
            <person name="Ho S."/>
            <person name="Lorente-Galdos B."/>
            <person name="Quilez J."/>
            <person name="Marques-Bonet T."/>
            <person name="Raney B.J."/>
            <person name="Ingham P.W."/>
            <person name="Tay A."/>
            <person name="Hillier L.W."/>
            <person name="Minx P."/>
            <person name="Boehm T."/>
            <person name="Wilson R.K."/>
            <person name="Brenner S."/>
            <person name="Warren W.C."/>
        </authorList>
    </citation>
    <scope>NUCLEOTIDE SEQUENCE [LARGE SCALE GENOMIC DNA]</scope>
</reference>
<reference evidence="9" key="1">
    <citation type="journal article" date="2006" name="Science">
        <title>Ancient noncoding elements conserved in the human genome.</title>
        <authorList>
            <person name="Venkatesh B."/>
            <person name="Kirkness E.F."/>
            <person name="Loh Y.H."/>
            <person name="Halpern A.L."/>
            <person name="Lee A.P."/>
            <person name="Johnson J."/>
            <person name="Dandona N."/>
            <person name="Viswanathan L.D."/>
            <person name="Tay A."/>
            <person name="Venter J.C."/>
            <person name="Strausberg R.L."/>
            <person name="Brenner S."/>
        </authorList>
    </citation>
    <scope>NUCLEOTIDE SEQUENCE [LARGE SCALE GENOMIC DNA]</scope>
</reference>
<dbReference type="GO" id="GO:0000139">
    <property type="term" value="C:Golgi membrane"/>
    <property type="evidence" value="ECO:0007669"/>
    <property type="project" value="UniProtKB-SubCell"/>
</dbReference>
<feature type="transmembrane region" description="Helical" evidence="7">
    <location>
        <begin position="161"/>
        <end position="178"/>
    </location>
</feature>
<keyword evidence="3" id="KW-0762">Sugar transport</keyword>
<feature type="transmembrane region" description="Helical" evidence="7">
    <location>
        <begin position="62"/>
        <end position="82"/>
    </location>
</feature>
<dbReference type="AlphaFoldDB" id="A0A4W3HMW9"/>
<dbReference type="Pfam" id="PF04142">
    <property type="entry name" value="Nuc_sug_transp"/>
    <property type="match status" value="1"/>
</dbReference>
<dbReference type="PIRSF" id="PIRSF005799">
    <property type="entry name" value="UDP-gal_transpt"/>
    <property type="match status" value="1"/>
</dbReference>
<dbReference type="OMA" id="IEEDMMT"/>
<dbReference type="InterPro" id="IPR037185">
    <property type="entry name" value="EmrE-like"/>
</dbReference>
<comment type="subcellular location">
    <subcellularLocation>
        <location evidence="1">Golgi apparatus membrane</location>
        <topology evidence="1">Multi-pass membrane protein</topology>
    </subcellularLocation>
</comment>
<feature type="transmembrane region" description="Helical" evidence="7">
    <location>
        <begin position="261"/>
        <end position="286"/>
    </location>
</feature>
<keyword evidence="9" id="KW-1185">Reference proteome</keyword>
<dbReference type="NCBIfam" id="TIGR00803">
    <property type="entry name" value="nst"/>
    <property type="match status" value="1"/>
</dbReference>
<evidence type="ECO:0000256" key="3">
    <source>
        <dbReference type="ARBA" id="ARBA00022597"/>
    </source>
</evidence>
<proteinExistence type="inferred from homology"/>
<feature type="transmembrane region" description="Helical" evidence="7">
    <location>
        <begin position="293"/>
        <end position="314"/>
    </location>
</feature>
<dbReference type="Proteomes" id="UP000314986">
    <property type="component" value="Unassembled WGS sequence"/>
</dbReference>
<feature type="transmembrane region" description="Helical" evidence="7">
    <location>
        <begin position="229"/>
        <end position="249"/>
    </location>
</feature>
<sequence>FNPTAVCGDVAGRHQLPGSAPETHAQRLKYVSLAVLVVQNASLILSIRYVRTLPGDRFLSTSAVVIAELLKLTTCGLILLLGQSRGNIREWLRFLYNALITEYRDTLKLAVPSLIYTLQNNLQYIAISNLPAATFQVTYQLKILTTAIFSVLMLRTSLSRVQWLSLLLLFAGVATVQVQQQQQQQQHLAGGGEQNYLAGLAAVIVSCLSSGFAGVYFERILKGTSGSVWVRNVQLGIFGALLGTLGMFWKDWETVRERGLLFAYTPMVWAVVLNQAFGGLLVALVVKYADNILKGFATSLSIVVSTVASTHLFGFHVDPLFALGASMVIGAVYIYSLPRGSAWAPPPSSLASGGGQPRGLLFV</sequence>
<organism evidence="8 9">
    <name type="scientific">Callorhinchus milii</name>
    <name type="common">Ghost shark</name>
    <dbReference type="NCBI Taxonomy" id="7868"/>
    <lineage>
        <taxon>Eukaryota</taxon>
        <taxon>Metazoa</taxon>
        <taxon>Chordata</taxon>
        <taxon>Craniata</taxon>
        <taxon>Vertebrata</taxon>
        <taxon>Chondrichthyes</taxon>
        <taxon>Holocephali</taxon>
        <taxon>Chimaeriformes</taxon>
        <taxon>Callorhinchidae</taxon>
        <taxon>Callorhinchus</taxon>
    </lineage>
</organism>
<accession>A0A4W3HMW9</accession>
<evidence type="ECO:0000256" key="1">
    <source>
        <dbReference type="ARBA" id="ARBA00004653"/>
    </source>
</evidence>
<dbReference type="Ensembl" id="ENSCMIT00000011041.1">
    <property type="protein sequence ID" value="ENSCMIP00000010764.1"/>
    <property type="gene ID" value="ENSCMIG00000005646.1"/>
</dbReference>
<reference evidence="8" key="5">
    <citation type="submission" date="2025-09" db="UniProtKB">
        <authorList>
            <consortium name="Ensembl"/>
        </authorList>
    </citation>
    <scope>IDENTIFICATION</scope>
</reference>
<dbReference type="PANTHER" id="PTHR10231">
    <property type="entry name" value="NUCLEOTIDE-SUGAR TRANSMEMBRANE TRANSPORTER"/>
    <property type="match status" value="1"/>
</dbReference>
<dbReference type="SUPFAM" id="SSF103481">
    <property type="entry name" value="Multidrug resistance efflux transporter EmrE"/>
    <property type="match status" value="1"/>
</dbReference>
<evidence type="ECO:0000313" key="8">
    <source>
        <dbReference type="Ensembl" id="ENSCMIP00000010764.1"/>
    </source>
</evidence>
<dbReference type="GO" id="GO:0015165">
    <property type="term" value="F:pyrimidine nucleotide-sugar transmembrane transporter activity"/>
    <property type="evidence" value="ECO:0007669"/>
    <property type="project" value="InterPro"/>
</dbReference>
<evidence type="ECO:0000256" key="7">
    <source>
        <dbReference type="SAM" id="Phobius"/>
    </source>
</evidence>
<dbReference type="GeneTree" id="ENSGT00950000182827"/>
<evidence type="ECO:0000256" key="2">
    <source>
        <dbReference type="ARBA" id="ARBA00009976"/>
    </source>
</evidence>
<keyword evidence="3" id="KW-0813">Transport</keyword>
<feature type="transmembrane region" description="Helical" evidence="7">
    <location>
        <begin position="198"/>
        <end position="217"/>
    </location>
</feature>
<dbReference type="STRING" id="7868.ENSCMIP00000010764"/>
<feature type="transmembrane region" description="Helical" evidence="7">
    <location>
        <begin position="320"/>
        <end position="337"/>
    </location>
</feature>
<evidence type="ECO:0000313" key="9">
    <source>
        <dbReference type="Proteomes" id="UP000314986"/>
    </source>
</evidence>
<keyword evidence="4 7" id="KW-0812">Transmembrane</keyword>
<evidence type="ECO:0000256" key="6">
    <source>
        <dbReference type="ARBA" id="ARBA00023136"/>
    </source>
</evidence>
<dbReference type="InParanoid" id="A0A4W3HMW9"/>
<reference evidence="8" key="4">
    <citation type="submission" date="2025-08" db="UniProtKB">
        <authorList>
            <consortium name="Ensembl"/>
        </authorList>
    </citation>
    <scope>IDENTIFICATION</scope>
</reference>
<comment type="similarity">
    <text evidence="2">Belongs to the nucleotide-sugar transporter family. SLC35A subfamily.</text>
</comment>
<evidence type="ECO:0000256" key="5">
    <source>
        <dbReference type="ARBA" id="ARBA00022989"/>
    </source>
</evidence>
<keyword evidence="5 7" id="KW-1133">Transmembrane helix</keyword>
<name>A0A4W3HMW9_CALMI</name>
<keyword evidence="6 7" id="KW-0472">Membrane</keyword>
<dbReference type="InterPro" id="IPR007271">
    <property type="entry name" value="Nuc_sug_transpt"/>
</dbReference>
<evidence type="ECO:0000256" key="4">
    <source>
        <dbReference type="ARBA" id="ARBA00022692"/>
    </source>
</evidence>
<reference evidence="9" key="2">
    <citation type="journal article" date="2007" name="PLoS Biol.">
        <title>Survey sequencing and comparative analysis of the elephant shark (Callorhinchus milii) genome.</title>
        <authorList>
            <person name="Venkatesh B."/>
            <person name="Kirkness E.F."/>
            <person name="Loh Y.H."/>
            <person name="Halpern A.L."/>
            <person name="Lee A.P."/>
            <person name="Johnson J."/>
            <person name="Dandona N."/>
            <person name="Viswanathan L.D."/>
            <person name="Tay A."/>
            <person name="Venter J.C."/>
            <person name="Strausberg R.L."/>
            <person name="Brenner S."/>
        </authorList>
    </citation>
    <scope>NUCLEOTIDE SEQUENCE [LARGE SCALE GENOMIC DNA]</scope>
</reference>